<keyword evidence="3" id="KW-0732">Signal</keyword>
<dbReference type="AlphaFoldDB" id="L8J4Q0"/>
<evidence type="ECO:0008006" key="6">
    <source>
        <dbReference type="Google" id="ProtNLM"/>
    </source>
</evidence>
<dbReference type="PATRIC" id="fig|1056511.3.peg.4209"/>
<reference evidence="4 5" key="1">
    <citation type="submission" date="2012-12" db="EMBL/GenBank/DDBJ databases">
        <title>Genome Assembly of Photobacterium sp. AK15.</title>
        <authorList>
            <person name="Khatri I."/>
            <person name="Vaidya B."/>
            <person name="Srinivas T.N.R."/>
            <person name="Subramanian S."/>
            <person name="Pinnaka A."/>
        </authorList>
    </citation>
    <scope>NUCLEOTIDE SEQUENCE [LARGE SCALE GENOMIC DNA]</scope>
    <source>
        <strain evidence="4 5">AK15</strain>
    </source>
</reference>
<feature type="region of interest" description="Disordered" evidence="2">
    <location>
        <begin position="248"/>
        <end position="269"/>
    </location>
</feature>
<evidence type="ECO:0000313" key="5">
    <source>
        <dbReference type="Proteomes" id="UP000011134"/>
    </source>
</evidence>
<sequence length="374" mass="43525">MKSFIKPVIVAFSLLSVTNYAYSKAADSNQPSEQEMKAMLDMLDQLDELDRMDFREALRQASSCISSRLYSCAQERLSEASEYANSESDKAQLARVRNDLESERKLEAKEIALAKQRKREAERRECERQREVARLRRLEMEREMESDDNLAMNTFMQGLSQGLSDLAERNAQRNLEINSAIRQANAMQEQQRREYLEEQRRAREREAEWQRKQQRYEDQQRALAEQKRKAEQERRRELELARKREAEQLARQREKERQQQEKERQLQAEKLAKQQAKKAYLDKLLSGTRLGAMNCYGEIHIGGQLPKVEPKAVGCVDVHYRVSCPVSARSTTGVLDYFTSFDMGCFGDTDKLTSDLGCKAEELKVRAVKVTECR</sequence>
<evidence type="ECO:0000256" key="1">
    <source>
        <dbReference type="SAM" id="Coils"/>
    </source>
</evidence>
<dbReference type="OrthoDB" id="117128at135623"/>
<keyword evidence="1" id="KW-0175">Coiled coil</keyword>
<feature type="signal peptide" evidence="3">
    <location>
        <begin position="1"/>
        <end position="21"/>
    </location>
</feature>
<protein>
    <recommendedName>
        <fullName evidence="6">TolA protein</fullName>
    </recommendedName>
</protein>
<evidence type="ECO:0000313" key="4">
    <source>
        <dbReference type="EMBL" id="ELR63825.1"/>
    </source>
</evidence>
<proteinExistence type="predicted"/>
<dbReference type="RefSeq" id="WP_007469853.1">
    <property type="nucleotide sequence ID" value="NZ_AMZO01000035.1"/>
</dbReference>
<name>L8J4Q0_9GAMM</name>
<keyword evidence="5" id="KW-1185">Reference proteome</keyword>
<feature type="coiled-coil region" evidence="1">
    <location>
        <begin position="83"/>
        <end position="143"/>
    </location>
</feature>
<dbReference type="Proteomes" id="UP000011134">
    <property type="component" value="Unassembled WGS sequence"/>
</dbReference>
<organism evidence="4 5">
    <name type="scientific">Photobacterium marinum</name>
    <dbReference type="NCBI Taxonomy" id="1056511"/>
    <lineage>
        <taxon>Bacteria</taxon>
        <taxon>Pseudomonadati</taxon>
        <taxon>Pseudomonadota</taxon>
        <taxon>Gammaproteobacteria</taxon>
        <taxon>Vibrionales</taxon>
        <taxon>Vibrionaceae</taxon>
        <taxon>Photobacterium</taxon>
    </lineage>
</organism>
<dbReference type="EMBL" id="AMZO01000035">
    <property type="protein sequence ID" value="ELR63825.1"/>
    <property type="molecule type" value="Genomic_DNA"/>
</dbReference>
<evidence type="ECO:0000256" key="3">
    <source>
        <dbReference type="SAM" id="SignalP"/>
    </source>
</evidence>
<feature type="chain" id="PRO_5003993305" description="TolA protein" evidence="3">
    <location>
        <begin position="22"/>
        <end position="374"/>
    </location>
</feature>
<evidence type="ECO:0000256" key="2">
    <source>
        <dbReference type="SAM" id="MobiDB-lite"/>
    </source>
</evidence>
<comment type="caution">
    <text evidence="4">The sequence shown here is derived from an EMBL/GenBank/DDBJ whole genome shotgun (WGS) entry which is preliminary data.</text>
</comment>
<accession>L8J4Q0</accession>
<gene>
    <name evidence="4" type="ORF">C942_03284</name>
</gene>